<feature type="transmembrane region" description="Helical" evidence="1">
    <location>
        <begin position="47"/>
        <end position="69"/>
    </location>
</feature>
<gene>
    <name evidence="2" type="ORF">SAMN05444392_102244</name>
</gene>
<evidence type="ECO:0000313" key="2">
    <source>
        <dbReference type="EMBL" id="SHE65545.1"/>
    </source>
</evidence>
<sequence length="191" mass="22380">MKKDDLQRLRKQQWFYINGLYLFYIVILCLLLAFQASAFIVYTLIGIVFLLQSMPTLIFATGNPLLAIFPPMRTIWQYEREKLGVVWRRYYLSQSLLQILVALFAFVQAWLRWGQATFLEGVPIWYIVIAVIVLIYIGNLNQHLHIRRFDQMEQAKLIELAKDRSLFTMILAAIFLVFLVVGTILVGVVFR</sequence>
<dbReference type="STRING" id="112248.SAMN05444392_102244"/>
<organism evidence="2 3">
    <name type="scientific">Seinonella peptonophila</name>
    <dbReference type="NCBI Taxonomy" id="112248"/>
    <lineage>
        <taxon>Bacteria</taxon>
        <taxon>Bacillati</taxon>
        <taxon>Bacillota</taxon>
        <taxon>Bacilli</taxon>
        <taxon>Bacillales</taxon>
        <taxon>Thermoactinomycetaceae</taxon>
        <taxon>Seinonella</taxon>
    </lineage>
</organism>
<evidence type="ECO:0000313" key="3">
    <source>
        <dbReference type="Proteomes" id="UP000184476"/>
    </source>
</evidence>
<dbReference type="AlphaFoldDB" id="A0A1M4V9C4"/>
<feature type="transmembrane region" description="Helical" evidence="1">
    <location>
        <begin position="123"/>
        <end position="144"/>
    </location>
</feature>
<keyword evidence="1" id="KW-0812">Transmembrane</keyword>
<evidence type="ECO:0008006" key="4">
    <source>
        <dbReference type="Google" id="ProtNLM"/>
    </source>
</evidence>
<feature type="transmembrane region" description="Helical" evidence="1">
    <location>
        <begin position="21"/>
        <end position="41"/>
    </location>
</feature>
<keyword evidence="3" id="KW-1185">Reference proteome</keyword>
<keyword evidence="1" id="KW-1133">Transmembrane helix</keyword>
<keyword evidence="1" id="KW-0472">Membrane</keyword>
<evidence type="ECO:0000256" key="1">
    <source>
        <dbReference type="SAM" id="Phobius"/>
    </source>
</evidence>
<dbReference type="EMBL" id="FQVL01000002">
    <property type="protein sequence ID" value="SHE65545.1"/>
    <property type="molecule type" value="Genomic_DNA"/>
</dbReference>
<dbReference type="Proteomes" id="UP000184476">
    <property type="component" value="Unassembled WGS sequence"/>
</dbReference>
<feature type="transmembrane region" description="Helical" evidence="1">
    <location>
        <begin position="165"/>
        <end position="190"/>
    </location>
</feature>
<accession>A0A1M4V9C4</accession>
<name>A0A1M4V9C4_9BACL</name>
<protein>
    <recommendedName>
        <fullName evidence="4">ABC-2 family transporter protein</fullName>
    </recommendedName>
</protein>
<feature type="transmembrane region" description="Helical" evidence="1">
    <location>
        <begin position="90"/>
        <end position="111"/>
    </location>
</feature>
<proteinExistence type="predicted"/>
<reference evidence="2 3" key="1">
    <citation type="submission" date="2016-11" db="EMBL/GenBank/DDBJ databases">
        <authorList>
            <person name="Jaros S."/>
            <person name="Januszkiewicz K."/>
            <person name="Wedrychowicz H."/>
        </authorList>
    </citation>
    <scope>NUCLEOTIDE SEQUENCE [LARGE SCALE GENOMIC DNA]</scope>
    <source>
        <strain evidence="2 3">DSM 44666</strain>
    </source>
</reference>